<feature type="domain" description="NACHT" evidence="4">
    <location>
        <begin position="431"/>
        <end position="580"/>
    </location>
</feature>
<dbReference type="SUPFAM" id="SSF48403">
    <property type="entry name" value="Ankyrin repeat"/>
    <property type="match status" value="1"/>
</dbReference>
<gene>
    <name evidence="5" type="ORF">BJ875DRAFT_9785</name>
</gene>
<dbReference type="PROSITE" id="PS50837">
    <property type="entry name" value="NACHT"/>
    <property type="match status" value="1"/>
</dbReference>
<evidence type="ECO:0000313" key="5">
    <source>
        <dbReference type="EMBL" id="KAG9227950.1"/>
    </source>
</evidence>
<organism evidence="5 6">
    <name type="scientific">Amylocarpus encephaloides</name>
    <dbReference type="NCBI Taxonomy" id="45428"/>
    <lineage>
        <taxon>Eukaryota</taxon>
        <taxon>Fungi</taxon>
        <taxon>Dikarya</taxon>
        <taxon>Ascomycota</taxon>
        <taxon>Pezizomycotina</taxon>
        <taxon>Leotiomycetes</taxon>
        <taxon>Helotiales</taxon>
        <taxon>Helotiales incertae sedis</taxon>
        <taxon>Amylocarpus</taxon>
    </lineage>
</organism>
<proteinExistence type="predicted"/>
<keyword evidence="1" id="KW-0677">Repeat</keyword>
<name>A0A9P7Y5Z0_9HELO</name>
<dbReference type="Pfam" id="PF23239">
    <property type="entry name" value="DUF7069"/>
    <property type="match status" value="1"/>
</dbReference>
<feature type="repeat" description="ANK" evidence="2">
    <location>
        <begin position="1016"/>
        <end position="1048"/>
    </location>
</feature>
<dbReference type="Gene3D" id="3.40.50.1580">
    <property type="entry name" value="Nucleoside phosphorylase domain"/>
    <property type="match status" value="1"/>
</dbReference>
<dbReference type="PANTHER" id="PTHR46082">
    <property type="entry name" value="ATP/GTP-BINDING PROTEIN-RELATED"/>
    <property type="match status" value="1"/>
</dbReference>
<dbReference type="SUPFAM" id="SSF53167">
    <property type="entry name" value="Purine and uridine phosphorylases"/>
    <property type="match status" value="1"/>
</dbReference>
<dbReference type="Gene3D" id="1.25.40.20">
    <property type="entry name" value="Ankyrin repeat-containing domain"/>
    <property type="match status" value="1"/>
</dbReference>
<protein>
    <submittedName>
        <fullName evidence="5">Ankyrin repeat-containing protein</fullName>
    </submittedName>
</protein>
<evidence type="ECO:0000259" key="4">
    <source>
        <dbReference type="PROSITE" id="PS50837"/>
    </source>
</evidence>
<accession>A0A9P7Y5Z0</accession>
<feature type="repeat" description="ANK" evidence="2">
    <location>
        <begin position="983"/>
        <end position="1015"/>
    </location>
</feature>
<dbReference type="AlphaFoldDB" id="A0A9P7Y5Z0"/>
<dbReference type="InterPro" id="IPR002110">
    <property type="entry name" value="Ankyrin_rpt"/>
</dbReference>
<feature type="compositionally biased region" description="Basic and acidic residues" evidence="3">
    <location>
        <begin position="204"/>
        <end position="219"/>
    </location>
</feature>
<evidence type="ECO:0000256" key="2">
    <source>
        <dbReference type="PROSITE-ProRule" id="PRU00023"/>
    </source>
</evidence>
<dbReference type="Gene3D" id="3.40.50.300">
    <property type="entry name" value="P-loop containing nucleotide triphosphate hydrolases"/>
    <property type="match status" value="1"/>
</dbReference>
<dbReference type="SMART" id="SM00248">
    <property type="entry name" value="ANK"/>
    <property type="match status" value="4"/>
</dbReference>
<dbReference type="SUPFAM" id="SSF52540">
    <property type="entry name" value="P-loop containing nucleoside triphosphate hydrolases"/>
    <property type="match status" value="1"/>
</dbReference>
<dbReference type="InterPro" id="IPR007111">
    <property type="entry name" value="NACHT_NTPase"/>
</dbReference>
<reference evidence="5" key="1">
    <citation type="journal article" date="2021" name="IMA Fungus">
        <title>Genomic characterization of three marine fungi, including Emericellopsis atlantica sp. nov. with signatures of a generalist lifestyle and marine biomass degradation.</title>
        <authorList>
            <person name="Hagestad O.C."/>
            <person name="Hou L."/>
            <person name="Andersen J.H."/>
            <person name="Hansen E.H."/>
            <person name="Altermark B."/>
            <person name="Li C."/>
            <person name="Kuhnert E."/>
            <person name="Cox R.J."/>
            <person name="Crous P.W."/>
            <person name="Spatafora J.W."/>
            <person name="Lail K."/>
            <person name="Amirebrahimi M."/>
            <person name="Lipzen A."/>
            <person name="Pangilinan J."/>
            <person name="Andreopoulos W."/>
            <person name="Hayes R.D."/>
            <person name="Ng V."/>
            <person name="Grigoriev I.V."/>
            <person name="Jackson S.A."/>
            <person name="Sutton T.D.S."/>
            <person name="Dobson A.D.W."/>
            <person name="Rama T."/>
        </authorList>
    </citation>
    <scope>NUCLEOTIDE SEQUENCE</scope>
    <source>
        <strain evidence="5">TRa018bII</strain>
    </source>
</reference>
<feature type="region of interest" description="Disordered" evidence="3">
    <location>
        <begin position="204"/>
        <end position="235"/>
    </location>
</feature>
<feature type="non-terminal residue" evidence="5">
    <location>
        <position position="1061"/>
    </location>
</feature>
<dbReference type="GO" id="GO:0003824">
    <property type="term" value="F:catalytic activity"/>
    <property type="evidence" value="ECO:0007669"/>
    <property type="project" value="InterPro"/>
</dbReference>
<dbReference type="PANTHER" id="PTHR46082:SF11">
    <property type="entry name" value="AAA+ ATPASE DOMAIN-CONTAINING PROTEIN-RELATED"/>
    <property type="match status" value="1"/>
</dbReference>
<dbReference type="GO" id="GO:0009116">
    <property type="term" value="P:nucleoside metabolic process"/>
    <property type="evidence" value="ECO:0007669"/>
    <property type="project" value="InterPro"/>
</dbReference>
<dbReference type="EMBL" id="MU252405">
    <property type="protein sequence ID" value="KAG9227950.1"/>
    <property type="molecule type" value="Genomic_DNA"/>
</dbReference>
<dbReference type="PROSITE" id="PS50297">
    <property type="entry name" value="ANK_REP_REGION"/>
    <property type="match status" value="3"/>
</dbReference>
<dbReference type="InterPro" id="IPR056884">
    <property type="entry name" value="NPHP3-like_N"/>
</dbReference>
<dbReference type="InterPro" id="IPR036770">
    <property type="entry name" value="Ankyrin_rpt-contain_sf"/>
</dbReference>
<keyword evidence="6" id="KW-1185">Reference proteome</keyword>
<dbReference type="PROSITE" id="PS50088">
    <property type="entry name" value="ANK_REPEAT"/>
    <property type="match status" value="3"/>
</dbReference>
<dbReference type="InterPro" id="IPR054471">
    <property type="entry name" value="GPIID_WHD"/>
</dbReference>
<dbReference type="Pfam" id="PF12796">
    <property type="entry name" value="Ank_2"/>
    <property type="match status" value="2"/>
</dbReference>
<evidence type="ECO:0000256" key="1">
    <source>
        <dbReference type="ARBA" id="ARBA00022737"/>
    </source>
</evidence>
<dbReference type="Pfam" id="PF22939">
    <property type="entry name" value="WHD_GPIID"/>
    <property type="match status" value="1"/>
</dbReference>
<dbReference type="Proteomes" id="UP000824998">
    <property type="component" value="Unassembled WGS sequence"/>
</dbReference>
<dbReference type="OrthoDB" id="20872at2759"/>
<feature type="compositionally biased region" description="Acidic residues" evidence="3">
    <location>
        <begin position="220"/>
        <end position="235"/>
    </location>
</feature>
<dbReference type="Pfam" id="PF24883">
    <property type="entry name" value="NPHP3_N"/>
    <property type="match status" value="1"/>
</dbReference>
<evidence type="ECO:0000256" key="3">
    <source>
        <dbReference type="SAM" id="MobiDB-lite"/>
    </source>
</evidence>
<dbReference type="InterPro" id="IPR053137">
    <property type="entry name" value="NLR-like"/>
</dbReference>
<dbReference type="InterPro" id="IPR027417">
    <property type="entry name" value="P-loop_NTPase"/>
</dbReference>
<feature type="repeat" description="ANK" evidence="2">
    <location>
        <begin position="950"/>
        <end position="982"/>
    </location>
</feature>
<dbReference type="InterPro" id="IPR055497">
    <property type="entry name" value="DUF7069"/>
</dbReference>
<comment type="caution">
    <text evidence="5">The sequence shown here is derived from an EMBL/GenBank/DDBJ whole genome shotgun (WGS) entry which is preliminary data.</text>
</comment>
<sequence length="1061" mass="119561">MSSKKTLQIEAYTVGWVCALPKEQTAATAMLDERHESLPQPAHDKNTYTLGYISGHNVVIACLPKGTIGTNAAAVVAKSMTGTFTSIKFGLMVGIGGGMPPKVRLGDVVVSAPAYEFPGVVQWDLGITGDEGTFKRIGALDRPPNALLTAITKLETQHAMEECMVPKFVEDMTKRFPQLVAEYSRPDLSEDVLFRKNYHHQEQEAIIRDSQPRQSREANSEDEESEYDEGSDIEPCEFCDPGQRVKRKPREMKIHYGLIASGNQVVKDAQLREQINKRLEGKILCFDMEAAGLMNDFPCIVIRGICDYADSHKNYKWQEYAAAVAAGFAKEFLSIVPIHAVEQLPTIGPALLENAKQIVENTKQIAEDFNEQTAKQEHRYKNEKELTCLQLFKLGSYQDFKDSNQERVPGTCVWVLDNPKYLQWRDNLKNDLLWISADPGCGKSVLSRSLVEELPSRLPSLSICYFFFKDNDEQNSLSKALCALLHQLFSAQPKLLKHAMPAWEKNAERLQDEVNELWSILINTATDPSLQNVICVLDALDECRESDRERLLRYLSEFYSHSSVQVSRRSSLKFLVTSRPYNDIEIGFRGIPSNLPSIRLSGEKENDQIHQEIDLVIRQRVASLAEENQLSDTTTKNLERWLLDMEHRTYLWLHLAIKSIEETFRNSLRPDSESIESLKLPSTIDDAYEKILGRIKDTHKSIATKILHIIVGSRRPLTISEMAVALGLATRSSPEFLNPQPFAEVKIKKSRLRNSLRLCGLFVFIHHERIYLIHQTAKEFLIQKEAQAGENCWKYCLKPQDSEKIMATICIDYLLLEELNSISTKLTETARSGIYDFLKSYIQSALREEDKDGTPKVDAFLEYSAEHWPEHLRNSTISSSGPIFSNICHLYQTKNNLFNLWFPLLWRARRPYRARPDMNSIRLAAFNGHDIVVSYLLSNDSVSLEEHDHEKRTALIWAAELGYKTVVKLLLDKDANVNARGGYYGNPLQAASAGGHEAVVKLLLDKDADVNAQGGYYGNPLQAASAGGHEAVVKLLLDKDADVNAQGGDYGNPLYAASEGG</sequence>
<keyword evidence="2" id="KW-0040">ANK repeat</keyword>
<dbReference type="InterPro" id="IPR035994">
    <property type="entry name" value="Nucleoside_phosphorylase_sf"/>
</dbReference>
<evidence type="ECO:0000313" key="6">
    <source>
        <dbReference type="Proteomes" id="UP000824998"/>
    </source>
</evidence>